<dbReference type="PANTHER" id="PTHR10807:SF8">
    <property type="entry name" value="PHOSPHATIDYLINOSITOL-3-PHOSPHATE PHOSPHATASE"/>
    <property type="match status" value="1"/>
</dbReference>
<dbReference type="GO" id="GO:0046856">
    <property type="term" value="P:phosphatidylinositol dephosphorylation"/>
    <property type="evidence" value="ECO:0007669"/>
    <property type="project" value="TreeGrafter"/>
</dbReference>
<dbReference type="InterPro" id="IPR030564">
    <property type="entry name" value="Myotubularin"/>
</dbReference>
<sequence length="140" mass="16195">MRIIIFGFRPGTKQRRAVFAALMMGTRPASLWDLYAFTFGPSKYSNTNPKVRLVNEYYRLLGMGSLQSSIGTIEDGLFKLSNDWWRISDVNASYNMCTTYPFALLVPKAIKDSELLKACTFRARCRLPVISWCDKRKYWI</sequence>
<dbReference type="GO" id="GO:0005737">
    <property type="term" value="C:cytoplasm"/>
    <property type="evidence" value="ECO:0007669"/>
    <property type="project" value="TreeGrafter"/>
</dbReference>
<reference evidence="2" key="1">
    <citation type="submission" date="2022-06" db="EMBL/GenBank/DDBJ databases">
        <title>Uncovering the hologenomic basis of an extraordinary plant invasion.</title>
        <authorList>
            <person name="Bieker V.C."/>
            <person name="Martin M.D."/>
            <person name="Gilbert T."/>
            <person name="Hodgins K."/>
            <person name="Battlay P."/>
            <person name="Petersen B."/>
            <person name="Wilson J."/>
        </authorList>
    </citation>
    <scope>NUCLEOTIDE SEQUENCE</scope>
    <source>
        <strain evidence="2">AA19_3_7</strain>
        <tissue evidence="2">Leaf</tissue>
    </source>
</reference>
<keyword evidence="3" id="KW-1185">Reference proteome</keyword>
<accession>A0AAD5CYT8</accession>
<dbReference type="GO" id="GO:0004438">
    <property type="term" value="F:phosphatidylinositol-3-phosphate phosphatase activity"/>
    <property type="evidence" value="ECO:0007669"/>
    <property type="project" value="TreeGrafter"/>
</dbReference>
<dbReference type="Pfam" id="PF06602">
    <property type="entry name" value="Myotub-related"/>
    <property type="match status" value="1"/>
</dbReference>
<comment type="caution">
    <text evidence="2">The sequence shown here is derived from an EMBL/GenBank/DDBJ whole genome shotgun (WGS) entry which is preliminary data.</text>
</comment>
<dbReference type="InterPro" id="IPR029021">
    <property type="entry name" value="Prot-tyrosine_phosphatase-like"/>
</dbReference>
<protein>
    <recommendedName>
        <fullName evidence="1">Myotubularin phosphatase domain-containing protein</fullName>
    </recommendedName>
</protein>
<evidence type="ECO:0000259" key="1">
    <source>
        <dbReference type="PROSITE" id="PS51339"/>
    </source>
</evidence>
<dbReference type="EMBL" id="JAMZMK010006268">
    <property type="protein sequence ID" value="KAI7749842.1"/>
    <property type="molecule type" value="Genomic_DNA"/>
</dbReference>
<organism evidence="2 3">
    <name type="scientific">Ambrosia artemisiifolia</name>
    <name type="common">Common ragweed</name>
    <dbReference type="NCBI Taxonomy" id="4212"/>
    <lineage>
        <taxon>Eukaryota</taxon>
        <taxon>Viridiplantae</taxon>
        <taxon>Streptophyta</taxon>
        <taxon>Embryophyta</taxon>
        <taxon>Tracheophyta</taxon>
        <taxon>Spermatophyta</taxon>
        <taxon>Magnoliopsida</taxon>
        <taxon>eudicotyledons</taxon>
        <taxon>Gunneridae</taxon>
        <taxon>Pentapetalae</taxon>
        <taxon>asterids</taxon>
        <taxon>campanulids</taxon>
        <taxon>Asterales</taxon>
        <taxon>Asteraceae</taxon>
        <taxon>Asteroideae</taxon>
        <taxon>Heliantheae alliance</taxon>
        <taxon>Heliantheae</taxon>
        <taxon>Ambrosia</taxon>
    </lineage>
</organism>
<evidence type="ECO:0000313" key="2">
    <source>
        <dbReference type="EMBL" id="KAI7749842.1"/>
    </source>
</evidence>
<gene>
    <name evidence="2" type="ORF">M8C21_027507</name>
</gene>
<dbReference type="AlphaFoldDB" id="A0AAD5CYT8"/>
<evidence type="ECO:0000313" key="3">
    <source>
        <dbReference type="Proteomes" id="UP001206925"/>
    </source>
</evidence>
<proteinExistence type="predicted"/>
<name>A0AAD5CYT8_AMBAR</name>
<dbReference type="GO" id="GO:0106018">
    <property type="term" value="F:phosphatidylinositol-3,5-bisphosphate phosphatase activity"/>
    <property type="evidence" value="ECO:0007669"/>
    <property type="project" value="TreeGrafter"/>
</dbReference>
<dbReference type="PANTHER" id="PTHR10807">
    <property type="entry name" value="MYOTUBULARIN-RELATED"/>
    <property type="match status" value="1"/>
</dbReference>
<dbReference type="SUPFAM" id="SSF52799">
    <property type="entry name" value="(Phosphotyrosine protein) phosphatases II"/>
    <property type="match status" value="1"/>
</dbReference>
<feature type="non-terminal residue" evidence="2">
    <location>
        <position position="140"/>
    </location>
</feature>
<dbReference type="InterPro" id="IPR010569">
    <property type="entry name" value="Myotubularin-like_Pase_dom"/>
</dbReference>
<feature type="domain" description="Myotubularin phosphatase" evidence="1">
    <location>
        <begin position="47"/>
        <end position="140"/>
    </location>
</feature>
<dbReference type="PROSITE" id="PS51339">
    <property type="entry name" value="PPASE_MYOTUBULARIN"/>
    <property type="match status" value="1"/>
</dbReference>
<dbReference type="Proteomes" id="UP001206925">
    <property type="component" value="Unassembled WGS sequence"/>
</dbReference>